<proteinExistence type="predicted"/>
<name>A0ABX1GQX2_9FLAO</name>
<dbReference type="PANTHER" id="PTHR33371">
    <property type="entry name" value="INTERMEMBRANE PHOSPHOLIPID TRANSPORT SYSTEM BINDING PROTEIN MLAD-RELATED"/>
    <property type="match status" value="1"/>
</dbReference>
<accession>A0ABX1GQX2</accession>
<evidence type="ECO:0000313" key="3">
    <source>
        <dbReference type="EMBL" id="NKI31994.1"/>
    </source>
</evidence>
<sequence length="318" mass="34567">MKLSREVKTGIIVLGGILLFILGFSYLKSSSLFDNTKTFYVVYDHVGGLQTGTVVSINGFGVGKVTNMGFKDSSGKLLITLAVDSKFEFSKNSPAELFDTGIIGGKGIQIQPVFDGAPMAKSGDTLNGTIKQGLTELVQEKLTPLQMKVEGAVTNADSLLGNFNDILDDPTKRSLQNSIAGLNQLVYSLQKSANAFNSLIADNQEKLDSSLNNVNTITQNFSEISSALKEANLEETMKKFGETVDNLNGLLAKIENGEGSLGKMANNEELYNNLSNASRELDLLLQDFRLNPKRYVNVSVFGKKQKEYTLPENDPAEN</sequence>
<evidence type="ECO:0000256" key="1">
    <source>
        <dbReference type="SAM" id="Phobius"/>
    </source>
</evidence>
<feature type="transmembrane region" description="Helical" evidence="1">
    <location>
        <begin position="7"/>
        <end position="27"/>
    </location>
</feature>
<evidence type="ECO:0000313" key="4">
    <source>
        <dbReference type="Proteomes" id="UP000718451"/>
    </source>
</evidence>
<organism evidence="3 4">
    <name type="scientific">Croceivirga thetidis</name>
    <dbReference type="NCBI Taxonomy" id="2721623"/>
    <lineage>
        <taxon>Bacteria</taxon>
        <taxon>Pseudomonadati</taxon>
        <taxon>Bacteroidota</taxon>
        <taxon>Flavobacteriia</taxon>
        <taxon>Flavobacteriales</taxon>
        <taxon>Flavobacteriaceae</taxon>
        <taxon>Croceivirga</taxon>
    </lineage>
</organism>
<dbReference type="SUPFAM" id="SSF101082">
    <property type="entry name" value="Typo IV secretion system protein TraC"/>
    <property type="match status" value="1"/>
</dbReference>
<dbReference type="PANTHER" id="PTHR33371:SF4">
    <property type="entry name" value="INTERMEMBRANE PHOSPHOLIPID TRANSPORT SYSTEM BINDING PROTEIN MLAD"/>
    <property type="match status" value="1"/>
</dbReference>
<protein>
    <submittedName>
        <fullName evidence="3">MCE family protein</fullName>
    </submittedName>
</protein>
<keyword evidence="1" id="KW-1133">Transmembrane helix</keyword>
<dbReference type="Proteomes" id="UP000718451">
    <property type="component" value="Unassembled WGS sequence"/>
</dbReference>
<dbReference type="RefSeq" id="WP_168552224.1">
    <property type="nucleotide sequence ID" value="NZ_JAAWWL010000002.1"/>
</dbReference>
<dbReference type="InterPro" id="IPR052336">
    <property type="entry name" value="MlaD_Phospholipid_Transporter"/>
</dbReference>
<reference evidence="3 4" key="1">
    <citation type="submission" date="2020-04" db="EMBL/GenBank/DDBJ databases">
        <authorList>
            <person name="Yoon J."/>
        </authorList>
    </citation>
    <scope>NUCLEOTIDE SEQUENCE [LARGE SCALE GENOMIC DNA]</scope>
    <source>
        <strain evidence="3 4">DJ-13</strain>
    </source>
</reference>
<keyword evidence="4" id="KW-1185">Reference proteome</keyword>
<dbReference type="Pfam" id="PF02470">
    <property type="entry name" value="MlaD"/>
    <property type="match status" value="1"/>
</dbReference>
<keyword evidence="1" id="KW-0812">Transmembrane</keyword>
<evidence type="ECO:0000259" key="2">
    <source>
        <dbReference type="Pfam" id="PF02470"/>
    </source>
</evidence>
<keyword evidence="1" id="KW-0472">Membrane</keyword>
<dbReference type="EMBL" id="JAAWWL010000002">
    <property type="protein sequence ID" value="NKI31994.1"/>
    <property type="molecule type" value="Genomic_DNA"/>
</dbReference>
<feature type="domain" description="Mce/MlaD" evidence="2">
    <location>
        <begin position="36"/>
        <end position="112"/>
    </location>
</feature>
<dbReference type="InterPro" id="IPR003399">
    <property type="entry name" value="Mce/MlaD"/>
</dbReference>
<gene>
    <name evidence="3" type="ORF">HCU67_08555</name>
</gene>
<comment type="caution">
    <text evidence="3">The sequence shown here is derived from an EMBL/GenBank/DDBJ whole genome shotgun (WGS) entry which is preliminary data.</text>
</comment>